<reference evidence="1" key="1">
    <citation type="submission" date="2020-10" db="EMBL/GenBank/DDBJ databases">
        <authorList>
            <person name="Gilroy R."/>
        </authorList>
    </citation>
    <scope>NUCLEOTIDE SEQUENCE</scope>
    <source>
        <strain evidence="1">CHK152-2994</strain>
    </source>
</reference>
<accession>A0A9D1FWY5</accession>
<proteinExistence type="predicted"/>
<gene>
    <name evidence="1" type="ORF">IAD41_07800</name>
</gene>
<dbReference type="EMBL" id="DVJO01000170">
    <property type="protein sequence ID" value="HIS83490.1"/>
    <property type="molecule type" value="Genomic_DNA"/>
</dbReference>
<evidence type="ECO:0000313" key="2">
    <source>
        <dbReference type="Proteomes" id="UP000824139"/>
    </source>
</evidence>
<reference evidence="1" key="2">
    <citation type="journal article" date="2021" name="PeerJ">
        <title>Extensive microbial diversity within the chicken gut microbiome revealed by metagenomics and culture.</title>
        <authorList>
            <person name="Gilroy R."/>
            <person name="Ravi A."/>
            <person name="Getino M."/>
            <person name="Pursley I."/>
            <person name="Horton D.L."/>
            <person name="Alikhan N.F."/>
            <person name="Baker D."/>
            <person name="Gharbi K."/>
            <person name="Hall N."/>
            <person name="Watson M."/>
            <person name="Adriaenssens E.M."/>
            <person name="Foster-Nyarko E."/>
            <person name="Jarju S."/>
            <person name="Secka A."/>
            <person name="Antonio M."/>
            <person name="Oren A."/>
            <person name="Chaudhuri R.R."/>
            <person name="La Ragione R."/>
            <person name="Hildebrand F."/>
            <person name="Pallen M.J."/>
        </authorList>
    </citation>
    <scope>NUCLEOTIDE SEQUENCE</scope>
    <source>
        <strain evidence="1">CHK152-2994</strain>
    </source>
</reference>
<dbReference type="AlphaFoldDB" id="A0A9D1FWY5"/>
<comment type="caution">
    <text evidence="1">The sequence shown here is derived from an EMBL/GenBank/DDBJ whole genome shotgun (WGS) entry which is preliminary data.</text>
</comment>
<name>A0A9D1FWY5_9BACT</name>
<evidence type="ECO:0000313" key="1">
    <source>
        <dbReference type="EMBL" id="HIS83490.1"/>
    </source>
</evidence>
<sequence length="402" mass="45983">MNLSITPKFQTFQRAKQANQNQSYQTNSTVSLPKYANTLVKDTVSFGNTPRQLVTVADHLQAQIAADSGRLSRIATTYLDVLESVASGLKEKGFLFDRAYCELNPVKSPKSYTSKVVRSGHFKVPDTIRATLYCNNAYDLSVLNDGLLPEMQKRGYILSTTERTIKDLVKRGYVPNAVEEADLSKEITVPDLDIRLENVSEQVTKLDPHLRYSISKPQKSGYEDIQMRFIRDFDKKKNPIQHELIILFGPHYSKAKHDESKYVYDALRKFDELSMKFSDDTIGSHSHKANRYIELITQMFRGKISEKLFLNAKNKDLYDISDEIPIHFTETDIGMFNNYFSGLHDRMSSVYAEAKKAASSSDSAKKQLSKDLRHDRNCLNEIKDILSNTIEHFNYQSDLKKT</sequence>
<dbReference type="Proteomes" id="UP000824139">
    <property type="component" value="Unassembled WGS sequence"/>
</dbReference>
<organism evidence="1 2">
    <name type="scientific">Candidatus Scatenecus faecavium</name>
    <dbReference type="NCBI Taxonomy" id="2840915"/>
    <lineage>
        <taxon>Bacteria</taxon>
        <taxon>Candidatus Scatenecus</taxon>
    </lineage>
</organism>
<protein>
    <submittedName>
        <fullName evidence="1">Uncharacterized protein</fullName>
    </submittedName>
</protein>